<evidence type="ECO:0000256" key="3">
    <source>
        <dbReference type="ARBA" id="ARBA00022989"/>
    </source>
</evidence>
<name>A0A0M1P188_9BACL</name>
<feature type="site" description="Important for catalytic activity" evidence="7">
    <location>
        <position position="228"/>
    </location>
</feature>
<evidence type="ECO:0000313" key="9">
    <source>
        <dbReference type="Proteomes" id="UP000036932"/>
    </source>
</evidence>
<keyword evidence="3 7" id="KW-1133">Transmembrane helix</keyword>
<dbReference type="InterPro" id="IPR003770">
    <property type="entry name" value="MLTG-like"/>
</dbReference>
<proteinExistence type="inferred from homology"/>
<keyword evidence="9" id="KW-1185">Reference proteome</keyword>
<dbReference type="CDD" id="cd08010">
    <property type="entry name" value="MltG_like"/>
    <property type="match status" value="1"/>
</dbReference>
<keyword evidence="1 7" id="KW-1003">Cell membrane</keyword>
<comment type="similarity">
    <text evidence="7">Belongs to the transglycosylase MltG family.</text>
</comment>
<evidence type="ECO:0000256" key="5">
    <source>
        <dbReference type="ARBA" id="ARBA00023239"/>
    </source>
</evidence>
<comment type="caution">
    <text evidence="8">The sequence shown here is derived from an EMBL/GenBank/DDBJ whole genome shotgun (WGS) entry which is preliminary data.</text>
</comment>
<dbReference type="Proteomes" id="UP000036932">
    <property type="component" value="Unassembled WGS sequence"/>
</dbReference>
<accession>A0A0M1P188</accession>
<dbReference type="HAMAP" id="MF_02065">
    <property type="entry name" value="MltG"/>
    <property type="match status" value="1"/>
</dbReference>
<dbReference type="PATRIC" id="fig|1705565.3.peg.2540"/>
<keyword evidence="5 7" id="KW-0456">Lyase</keyword>
<dbReference type="AlphaFoldDB" id="A0A0M1P188"/>
<dbReference type="GO" id="GO:0005886">
    <property type="term" value="C:plasma membrane"/>
    <property type="evidence" value="ECO:0007669"/>
    <property type="project" value="UniProtKB-UniRule"/>
</dbReference>
<gene>
    <name evidence="7" type="primary">mltG</name>
    <name evidence="8" type="ORF">AM231_03340</name>
</gene>
<dbReference type="Pfam" id="PF02618">
    <property type="entry name" value="YceG"/>
    <property type="match status" value="1"/>
</dbReference>
<evidence type="ECO:0000256" key="4">
    <source>
        <dbReference type="ARBA" id="ARBA00023136"/>
    </source>
</evidence>
<evidence type="ECO:0000313" key="8">
    <source>
        <dbReference type="EMBL" id="KOR88268.1"/>
    </source>
</evidence>
<dbReference type="PANTHER" id="PTHR30518:SF2">
    <property type="entry name" value="ENDOLYTIC MUREIN TRANSGLYCOSYLASE"/>
    <property type="match status" value="1"/>
</dbReference>
<organism evidence="8 9">
    <name type="scientific">Paenibacillus solani</name>
    <dbReference type="NCBI Taxonomy" id="1705565"/>
    <lineage>
        <taxon>Bacteria</taxon>
        <taxon>Bacillati</taxon>
        <taxon>Bacillota</taxon>
        <taxon>Bacilli</taxon>
        <taxon>Bacillales</taxon>
        <taxon>Paenibacillaceae</taxon>
        <taxon>Paenibacillus</taxon>
    </lineage>
</organism>
<dbReference type="GO" id="GO:0009252">
    <property type="term" value="P:peptidoglycan biosynthetic process"/>
    <property type="evidence" value="ECO:0007669"/>
    <property type="project" value="UniProtKB-UniRule"/>
</dbReference>
<keyword evidence="4 7" id="KW-0472">Membrane</keyword>
<dbReference type="EC" id="4.2.2.29" evidence="7"/>
<evidence type="ECO:0000256" key="1">
    <source>
        <dbReference type="ARBA" id="ARBA00022475"/>
    </source>
</evidence>
<dbReference type="GO" id="GO:0008932">
    <property type="term" value="F:lytic endotransglycosylase activity"/>
    <property type="evidence" value="ECO:0007669"/>
    <property type="project" value="UniProtKB-UniRule"/>
</dbReference>
<dbReference type="GO" id="GO:0071555">
    <property type="term" value="P:cell wall organization"/>
    <property type="evidence" value="ECO:0007669"/>
    <property type="project" value="UniProtKB-KW"/>
</dbReference>
<comment type="catalytic activity">
    <reaction evidence="7">
        <text>a peptidoglycan chain = a peptidoglycan chain with N-acetyl-1,6-anhydromuramyl-[peptide] at the reducing end + a peptidoglycan chain with N-acetylglucosamine at the non-reducing end.</text>
        <dbReference type="EC" id="4.2.2.29"/>
    </reaction>
</comment>
<evidence type="ECO:0000256" key="6">
    <source>
        <dbReference type="ARBA" id="ARBA00023316"/>
    </source>
</evidence>
<protein>
    <recommendedName>
        <fullName evidence="7">Endolytic murein transglycosylase</fullName>
        <ecNumber evidence="7">4.2.2.29</ecNumber>
    </recommendedName>
    <alternativeName>
        <fullName evidence="7">Peptidoglycan lytic transglycosylase</fullName>
    </alternativeName>
    <alternativeName>
        <fullName evidence="7">Peptidoglycan polymerization terminase</fullName>
    </alternativeName>
</protein>
<keyword evidence="2 7" id="KW-0812">Transmembrane</keyword>
<dbReference type="RefSeq" id="WP_054401329.1">
    <property type="nucleotide sequence ID" value="NZ_LIUT01000001.1"/>
</dbReference>
<dbReference type="Gene3D" id="3.30.1490.480">
    <property type="entry name" value="Endolytic murein transglycosylase"/>
    <property type="match status" value="1"/>
</dbReference>
<dbReference type="PANTHER" id="PTHR30518">
    <property type="entry name" value="ENDOLYTIC MUREIN TRANSGLYCOSYLASE"/>
    <property type="match status" value="1"/>
</dbReference>
<keyword evidence="6 7" id="KW-0961">Cell wall biogenesis/degradation</keyword>
<dbReference type="Gene3D" id="3.30.160.60">
    <property type="entry name" value="Classic Zinc Finger"/>
    <property type="match status" value="1"/>
</dbReference>
<evidence type="ECO:0000256" key="7">
    <source>
        <dbReference type="HAMAP-Rule" id="MF_02065"/>
    </source>
</evidence>
<reference evidence="9" key="1">
    <citation type="submission" date="2015-08" db="EMBL/GenBank/DDBJ databases">
        <title>Genome sequencing project for genomic taxonomy and phylogenomics of Bacillus-like bacteria.</title>
        <authorList>
            <person name="Liu B."/>
            <person name="Wang J."/>
            <person name="Zhu Y."/>
            <person name="Liu G."/>
            <person name="Chen Q."/>
            <person name="Chen Z."/>
            <person name="Lan J."/>
            <person name="Che J."/>
            <person name="Ge C."/>
            <person name="Shi H."/>
            <person name="Pan Z."/>
            <person name="Liu X."/>
        </authorList>
    </citation>
    <scope>NUCLEOTIDE SEQUENCE [LARGE SCALE GENOMIC DNA]</scope>
    <source>
        <strain evidence="9">FJAT-22460</strain>
    </source>
</reference>
<dbReference type="EMBL" id="LIUT01000001">
    <property type="protein sequence ID" value="KOR88268.1"/>
    <property type="molecule type" value="Genomic_DNA"/>
</dbReference>
<comment type="function">
    <text evidence="7">Functions as a peptidoglycan terminase that cleaves nascent peptidoglycan strands endolytically to terminate their elongation.</text>
</comment>
<evidence type="ECO:0000256" key="2">
    <source>
        <dbReference type="ARBA" id="ARBA00022692"/>
    </source>
</evidence>
<dbReference type="NCBIfam" id="TIGR00247">
    <property type="entry name" value="endolytic transglycosylase MltG"/>
    <property type="match status" value="1"/>
</dbReference>
<sequence>MKKLAIAVLVLILVAGGVVFYVWNGLQPVQSAETPIEFTVESGMSTSSIADLLEEKGLIKNALILKGYLKVTNEGNRLMAGTYEAVPGTSIQELLSKMNNGDVKPEEMVHFTIPEGYTVLQMAETIARESGIDEKDFLKAVDQYKGSDVPIVDEIPKGAELRHRLEGYLFPATYDLPKKDLTAERIVETMLKETEKRLAEIPDWQSQLKARGMSLHELMTIASLVEREVVADQERALVAGVIYNRLEENMRLEIDATVQYLLDKPKERLLYSDLEVESPYNTYRQKGLPPGPISSPSLASIQAALNPEKSDYLFYVTKKDGTQEHLFAKTYKEHLKNIEISKKMAQQ</sequence>
<dbReference type="OrthoDB" id="9814591at2"/>